<dbReference type="InterPro" id="IPR016032">
    <property type="entry name" value="Sig_transdc_resp-reg_C-effctor"/>
</dbReference>
<dbReference type="Pfam" id="PF00486">
    <property type="entry name" value="Trans_reg_C"/>
    <property type="match status" value="1"/>
</dbReference>
<accession>A0ABP3TWM8</accession>
<reference evidence="5" key="1">
    <citation type="journal article" date="2019" name="Int. J. Syst. Evol. Microbiol.">
        <title>The Global Catalogue of Microorganisms (GCM) 10K type strain sequencing project: providing services to taxonomists for standard genome sequencing and annotation.</title>
        <authorList>
            <consortium name="The Broad Institute Genomics Platform"/>
            <consortium name="The Broad Institute Genome Sequencing Center for Infectious Disease"/>
            <person name="Wu L."/>
            <person name="Ma J."/>
        </authorList>
    </citation>
    <scope>NUCLEOTIDE SEQUENCE [LARGE SCALE GENOMIC DNA]</scope>
    <source>
        <strain evidence="5">JCM 15421</strain>
    </source>
</reference>
<keyword evidence="1 2" id="KW-0238">DNA-binding</keyword>
<dbReference type="Proteomes" id="UP001501523">
    <property type="component" value="Unassembled WGS sequence"/>
</dbReference>
<evidence type="ECO:0000259" key="3">
    <source>
        <dbReference type="PROSITE" id="PS51755"/>
    </source>
</evidence>
<organism evidence="4 5">
    <name type="scientific">Dokdonella soli</name>
    <dbReference type="NCBI Taxonomy" id="529810"/>
    <lineage>
        <taxon>Bacteria</taxon>
        <taxon>Pseudomonadati</taxon>
        <taxon>Pseudomonadota</taxon>
        <taxon>Gammaproteobacteria</taxon>
        <taxon>Lysobacterales</taxon>
        <taxon>Rhodanobacteraceae</taxon>
        <taxon>Dokdonella</taxon>
    </lineage>
</organism>
<name>A0ABP3TWM8_9GAMM</name>
<dbReference type="SUPFAM" id="SSF46894">
    <property type="entry name" value="C-terminal effector domain of the bipartite response regulators"/>
    <property type="match status" value="1"/>
</dbReference>
<sequence>MRRPIFRFRNFRLDPAALQLWRGDERVSLPLKSFECLAYPIERRDRAVGRDELIAADWGRAEVGETLLVQTMLRARRAIGDTAGEHTAIRTTTRFGYHWAAPVAASARLKGGRHPY</sequence>
<dbReference type="EMBL" id="BAAAEU010000024">
    <property type="protein sequence ID" value="GAA0719437.1"/>
    <property type="molecule type" value="Genomic_DNA"/>
</dbReference>
<feature type="domain" description="OmpR/PhoB-type" evidence="3">
    <location>
        <begin position="3"/>
        <end position="101"/>
    </location>
</feature>
<evidence type="ECO:0000313" key="4">
    <source>
        <dbReference type="EMBL" id="GAA0719437.1"/>
    </source>
</evidence>
<gene>
    <name evidence="4" type="ORF">GCM10009105_27910</name>
</gene>
<evidence type="ECO:0000313" key="5">
    <source>
        <dbReference type="Proteomes" id="UP001501523"/>
    </source>
</evidence>
<dbReference type="CDD" id="cd00383">
    <property type="entry name" value="trans_reg_C"/>
    <property type="match status" value="1"/>
</dbReference>
<keyword evidence="5" id="KW-1185">Reference proteome</keyword>
<comment type="caution">
    <text evidence="4">The sequence shown here is derived from an EMBL/GenBank/DDBJ whole genome shotgun (WGS) entry which is preliminary data.</text>
</comment>
<dbReference type="InterPro" id="IPR001867">
    <property type="entry name" value="OmpR/PhoB-type_DNA-bd"/>
</dbReference>
<dbReference type="Gene3D" id="1.10.10.10">
    <property type="entry name" value="Winged helix-like DNA-binding domain superfamily/Winged helix DNA-binding domain"/>
    <property type="match status" value="1"/>
</dbReference>
<dbReference type="PROSITE" id="PS51755">
    <property type="entry name" value="OMPR_PHOB"/>
    <property type="match status" value="1"/>
</dbReference>
<dbReference type="InterPro" id="IPR036388">
    <property type="entry name" value="WH-like_DNA-bd_sf"/>
</dbReference>
<protein>
    <recommendedName>
        <fullName evidence="3">OmpR/PhoB-type domain-containing protein</fullName>
    </recommendedName>
</protein>
<proteinExistence type="predicted"/>
<evidence type="ECO:0000256" key="1">
    <source>
        <dbReference type="ARBA" id="ARBA00023125"/>
    </source>
</evidence>
<evidence type="ECO:0000256" key="2">
    <source>
        <dbReference type="PROSITE-ProRule" id="PRU01091"/>
    </source>
</evidence>
<dbReference type="SMART" id="SM00862">
    <property type="entry name" value="Trans_reg_C"/>
    <property type="match status" value="1"/>
</dbReference>
<dbReference type="RefSeq" id="WP_343792191.1">
    <property type="nucleotide sequence ID" value="NZ_BAAAEU010000024.1"/>
</dbReference>
<feature type="DNA-binding region" description="OmpR/PhoB-type" evidence="2">
    <location>
        <begin position="3"/>
        <end position="101"/>
    </location>
</feature>